<keyword evidence="2" id="KW-1185">Reference proteome</keyword>
<evidence type="ECO:0000313" key="2">
    <source>
        <dbReference type="Proteomes" id="UP001497644"/>
    </source>
</evidence>
<reference evidence="1" key="1">
    <citation type="submission" date="2024-04" db="EMBL/GenBank/DDBJ databases">
        <authorList>
            <consortium name="Molecular Ecology Group"/>
        </authorList>
    </citation>
    <scope>NUCLEOTIDE SEQUENCE</scope>
</reference>
<evidence type="ECO:0000313" key="1">
    <source>
        <dbReference type="EMBL" id="CAL1684651.1"/>
    </source>
</evidence>
<dbReference type="EMBL" id="OZ034828">
    <property type="protein sequence ID" value="CAL1684651.1"/>
    <property type="molecule type" value="Genomic_DNA"/>
</dbReference>
<dbReference type="Proteomes" id="UP001497644">
    <property type="component" value="Chromosome 5"/>
</dbReference>
<gene>
    <name evidence="1" type="ORF">LPLAT_LOCUS10233</name>
</gene>
<protein>
    <submittedName>
        <fullName evidence="1">Uncharacterized protein</fullName>
    </submittedName>
</protein>
<accession>A0AAV2NW02</accession>
<name>A0AAV2NW02_9HYME</name>
<dbReference type="AlphaFoldDB" id="A0AAV2NW02"/>
<organism evidence="1 2">
    <name type="scientific">Lasius platythorax</name>
    <dbReference type="NCBI Taxonomy" id="488582"/>
    <lineage>
        <taxon>Eukaryota</taxon>
        <taxon>Metazoa</taxon>
        <taxon>Ecdysozoa</taxon>
        <taxon>Arthropoda</taxon>
        <taxon>Hexapoda</taxon>
        <taxon>Insecta</taxon>
        <taxon>Pterygota</taxon>
        <taxon>Neoptera</taxon>
        <taxon>Endopterygota</taxon>
        <taxon>Hymenoptera</taxon>
        <taxon>Apocrita</taxon>
        <taxon>Aculeata</taxon>
        <taxon>Formicoidea</taxon>
        <taxon>Formicidae</taxon>
        <taxon>Formicinae</taxon>
        <taxon>Lasius</taxon>
        <taxon>Lasius</taxon>
    </lineage>
</organism>
<proteinExistence type="predicted"/>
<sequence length="108" mass="12502">MKEHNHYPCYHQTWQILSFKTRMVVKSYIKLPCTCLQVHHGFRYRAGYELRSPDTAYSPIYASFQAARLDVIYRVCNKISHVTCISSITTDLLRPKALSRHAIAPISS</sequence>